<keyword evidence="3 6" id="KW-0249">Electron transport</keyword>
<name>A0A171KRZ5_9BURK</name>
<dbReference type="PANTHER" id="PTHR45694">
    <property type="entry name" value="GLUTAREDOXIN 2"/>
    <property type="match status" value="1"/>
</dbReference>
<dbReference type="Gene3D" id="3.40.30.10">
    <property type="entry name" value="Glutaredoxin"/>
    <property type="match status" value="1"/>
</dbReference>
<dbReference type="GO" id="GO:0034599">
    <property type="term" value="P:cellular response to oxidative stress"/>
    <property type="evidence" value="ECO:0007669"/>
    <property type="project" value="TreeGrafter"/>
</dbReference>
<keyword evidence="10" id="KW-1185">Reference proteome</keyword>
<accession>A0A171KRZ5</accession>
<dbReference type="InterPro" id="IPR011900">
    <property type="entry name" value="GRX_bact"/>
</dbReference>
<dbReference type="GO" id="GO:0005737">
    <property type="term" value="C:cytoplasm"/>
    <property type="evidence" value="ECO:0007669"/>
    <property type="project" value="TreeGrafter"/>
</dbReference>
<dbReference type="Proteomes" id="UP000078084">
    <property type="component" value="Unassembled WGS sequence"/>
</dbReference>
<dbReference type="InterPro" id="IPR011767">
    <property type="entry name" value="GLR_AS"/>
</dbReference>
<comment type="similarity">
    <text evidence="1 6">Belongs to the glutaredoxin family.</text>
</comment>
<dbReference type="GO" id="GO:0045454">
    <property type="term" value="P:cell redox homeostasis"/>
    <property type="evidence" value="ECO:0007669"/>
    <property type="project" value="InterPro"/>
</dbReference>
<evidence type="ECO:0000313" key="9">
    <source>
        <dbReference type="EMBL" id="RZS66853.1"/>
    </source>
</evidence>
<keyword evidence="2 6" id="KW-0813">Transport</keyword>
<dbReference type="PROSITE" id="PS51354">
    <property type="entry name" value="GLUTAREDOXIN_2"/>
    <property type="match status" value="1"/>
</dbReference>
<dbReference type="GO" id="GO:0015038">
    <property type="term" value="F:glutathione disulfide oxidoreductase activity"/>
    <property type="evidence" value="ECO:0007669"/>
    <property type="project" value="UniProtKB-UniRule"/>
</dbReference>
<gene>
    <name evidence="8" type="ORF">AAV32_10810</name>
    <name evidence="9" type="ORF">EV679_3012</name>
</gene>
<evidence type="ECO:0000256" key="5">
    <source>
        <dbReference type="ARBA" id="ARBA00023284"/>
    </source>
</evidence>
<evidence type="ECO:0000313" key="10">
    <source>
        <dbReference type="Proteomes" id="UP000078084"/>
    </source>
</evidence>
<dbReference type="PROSITE" id="PS00195">
    <property type="entry name" value="GLUTAREDOXIN_1"/>
    <property type="match status" value="1"/>
</dbReference>
<protein>
    <recommendedName>
        <fullName evidence="6">Glutaredoxin</fullName>
    </recommendedName>
</protein>
<dbReference type="AlphaFoldDB" id="A0A171KRZ5"/>
<dbReference type="PATRIC" id="fig|206506.3.peg.2307"/>
<reference evidence="8 10" key="1">
    <citation type="submission" date="2015-04" db="EMBL/GenBank/DDBJ databases">
        <title>Genome sequence of Kerstersia gyiorum CG1.</title>
        <authorList>
            <person name="Greninger A.L."/>
            <person name="Kozyreva V."/>
            <person name="Chaturvedi V."/>
        </authorList>
    </citation>
    <scope>NUCLEOTIDE SEQUENCE [LARGE SCALE GENOMIC DNA]</scope>
    <source>
        <strain evidence="8 10">CG1</strain>
    </source>
</reference>
<dbReference type="CDD" id="cd03418">
    <property type="entry name" value="GRX_GRXb_1_3_like"/>
    <property type="match status" value="1"/>
</dbReference>
<dbReference type="InterPro" id="IPR014025">
    <property type="entry name" value="Glutaredoxin_subgr"/>
</dbReference>
<organism evidence="8 10">
    <name type="scientific">Kerstersia gyiorum</name>
    <dbReference type="NCBI Taxonomy" id="206506"/>
    <lineage>
        <taxon>Bacteria</taxon>
        <taxon>Pseudomonadati</taxon>
        <taxon>Pseudomonadota</taxon>
        <taxon>Betaproteobacteria</taxon>
        <taxon>Burkholderiales</taxon>
        <taxon>Alcaligenaceae</taxon>
        <taxon>Kerstersia</taxon>
    </lineage>
</organism>
<dbReference type="PANTHER" id="PTHR45694:SF18">
    <property type="entry name" value="GLUTAREDOXIN-1-RELATED"/>
    <property type="match status" value="1"/>
</dbReference>
<sequence>MNSVRMYCTAVCPYCVRAEMLLRQRGVEQIEKIRIDTDPSQRDVMIAATGRRTVPQIYIGDTHVGGFDDLAALDRAGGLQALLAG</sequence>
<evidence type="ECO:0000256" key="6">
    <source>
        <dbReference type="RuleBase" id="RU364065"/>
    </source>
</evidence>
<comment type="caution">
    <text evidence="8">The sequence shown here is derived from an EMBL/GenBank/DDBJ whole genome shotgun (WGS) entry which is preliminary data.</text>
</comment>
<dbReference type="PRINTS" id="PR00160">
    <property type="entry name" value="GLUTAREDOXIN"/>
</dbReference>
<evidence type="ECO:0000313" key="8">
    <source>
        <dbReference type="EMBL" id="KKO71662.1"/>
    </source>
</evidence>
<keyword evidence="5 6" id="KW-0676">Redox-active center</keyword>
<feature type="domain" description="Glutaredoxin" evidence="7">
    <location>
        <begin position="4"/>
        <end position="64"/>
    </location>
</feature>
<dbReference type="RefSeq" id="WP_068371526.1">
    <property type="nucleotide sequence ID" value="NZ_CBCSEB010000009.1"/>
</dbReference>
<dbReference type="InterPro" id="IPR002109">
    <property type="entry name" value="Glutaredoxin"/>
</dbReference>
<proteinExistence type="inferred from homology"/>
<dbReference type="NCBIfam" id="TIGR02181">
    <property type="entry name" value="GRX_bact"/>
    <property type="match status" value="1"/>
</dbReference>
<dbReference type="STRING" id="206506.AAV32_10810"/>
<dbReference type="Pfam" id="PF00462">
    <property type="entry name" value="Glutaredoxin"/>
    <property type="match status" value="1"/>
</dbReference>
<reference evidence="9 11" key="2">
    <citation type="submission" date="2019-02" db="EMBL/GenBank/DDBJ databases">
        <title>Genomic Encyclopedia of Type Strains, Phase IV (KMG-IV): sequencing the most valuable type-strain genomes for metagenomic binning, comparative biology and taxonomic classification.</title>
        <authorList>
            <person name="Goeker M."/>
        </authorList>
    </citation>
    <scope>NUCLEOTIDE SEQUENCE [LARGE SCALE GENOMIC DNA]</scope>
    <source>
        <strain evidence="9 11">DSM 16618</strain>
    </source>
</reference>
<evidence type="ECO:0000256" key="4">
    <source>
        <dbReference type="ARBA" id="ARBA00023157"/>
    </source>
</evidence>
<evidence type="ECO:0000256" key="2">
    <source>
        <dbReference type="ARBA" id="ARBA00022448"/>
    </source>
</evidence>
<dbReference type="OrthoDB" id="9814618at2"/>
<evidence type="ECO:0000256" key="1">
    <source>
        <dbReference type="ARBA" id="ARBA00007787"/>
    </source>
</evidence>
<evidence type="ECO:0000256" key="3">
    <source>
        <dbReference type="ARBA" id="ARBA00022982"/>
    </source>
</evidence>
<dbReference type="EMBL" id="SGWZ01000005">
    <property type="protein sequence ID" value="RZS66853.1"/>
    <property type="molecule type" value="Genomic_DNA"/>
</dbReference>
<comment type="function">
    <text evidence="6">Has a glutathione-disulfide oxidoreductase activity in the presence of NADPH and glutathione reductase. Reduces low molecular weight disulfides and proteins.</text>
</comment>
<evidence type="ECO:0000313" key="11">
    <source>
        <dbReference type="Proteomes" id="UP000292039"/>
    </source>
</evidence>
<keyword evidence="6" id="KW-0963">Cytoplasm</keyword>
<dbReference type="InterPro" id="IPR036249">
    <property type="entry name" value="Thioredoxin-like_sf"/>
</dbReference>
<dbReference type="Proteomes" id="UP000292039">
    <property type="component" value="Unassembled WGS sequence"/>
</dbReference>
<dbReference type="GeneID" id="99725070"/>
<dbReference type="EMBL" id="LBNE01000006">
    <property type="protein sequence ID" value="KKO71662.1"/>
    <property type="molecule type" value="Genomic_DNA"/>
</dbReference>
<keyword evidence="4" id="KW-1015">Disulfide bond</keyword>
<dbReference type="SUPFAM" id="SSF52833">
    <property type="entry name" value="Thioredoxin-like"/>
    <property type="match status" value="1"/>
</dbReference>
<evidence type="ECO:0000259" key="7">
    <source>
        <dbReference type="Pfam" id="PF00462"/>
    </source>
</evidence>